<sequence>MRRKTDDRSSDRDGRWTMASQPRRDRTMRVERQCHGVRMVVDSTLTQFRAQEYQQHRNISASNSKVMWKRNGNEAKQNSDDETKQNEFSFSKSGTNGIFHPSLR</sequence>
<dbReference type="OrthoDB" id="10496238at2759"/>
<keyword evidence="3" id="KW-1185">Reference proteome</keyword>
<feature type="region of interest" description="Disordered" evidence="1">
    <location>
        <begin position="63"/>
        <end position="104"/>
    </location>
</feature>
<gene>
    <name evidence="2" type="ORF">AGOR_G00251600</name>
</gene>
<dbReference type="Proteomes" id="UP000829720">
    <property type="component" value="Unassembled WGS sequence"/>
</dbReference>
<evidence type="ECO:0000313" key="2">
    <source>
        <dbReference type="EMBL" id="KAI1882520.1"/>
    </source>
</evidence>
<name>A0A8T3CF72_9TELE</name>
<evidence type="ECO:0000313" key="3">
    <source>
        <dbReference type="Proteomes" id="UP000829720"/>
    </source>
</evidence>
<organism evidence="2 3">
    <name type="scientific">Albula goreensis</name>
    <dbReference type="NCBI Taxonomy" id="1534307"/>
    <lineage>
        <taxon>Eukaryota</taxon>
        <taxon>Metazoa</taxon>
        <taxon>Chordata</taxon>
        <taxon>Craniata</taxon>
        <taxon>Vertebrata</taxon>
        <taxon>Euteleostomi</taxon>
        <taxon>Actinopterygii</taxon>
        <taxon>Neopterygii</taxon>
        <taxon>Teleostei</taxon>
        <taxon>Albuliformes</taxon>
        <taxon>Albulidae</taxon>
        <taxon>Albula</taxon>
    </lineage>
</organism>
<reference evidence="2" key="1">
    <citation type="submission" date="2021-01" db="EMBL/GenBank/DDBJ databases">
        <authorList>
            <person name="Zahm M."/>
            <person name="Roques C."/>
            <person name="Cabau C."/>
            <person name="Klopp C."/>
            <person name="Donnadieu C."/>
            <person name="Jouanno E."/>
            <person name="Lampietro C."/>
            <person name="Louis A."/>
            <person name="Herpin A."/>
            <person name="Echchiki A."/>
            <person name="Berthelot C."/>
            <person name="Parey E."/>
            <person name="Roest-Crollius H."/>
            <person name="Braasch I."/>
            <person name="Postlethwait J."/>
            <person name="Bobe J."/>
            <person name="Montfort J."/>
            <person name="Bouchez O."/>
            <person name="Begum T."/>
            <person name="Mejri S."/>
            <person name="Adams A."/>
            <person name="Chen W.-J."/>
            <person name="Guiguen Y."/>
        </authorList>
    </citation>
    <scope>NUCLEOTIDE SEQUENCE</scope>
    <source>
        <tissue evidence="2">Blood</tissue>
    </source>
</reference>
<feature type="region of interest" description="Disordered" evidence="1">
    <location>
        <begin position="1"/>
        <end position="28"/>
    </location>
</feature>
<dbReference type="AlphaFoldDB" id="A0A8T3CF72"/>
<protein>
    <submittedName>
        <fullName evidence="2">Uncharacterized protein</fullName>
    </submittedName>
</protein>
<feature type="compositionally biased region" description="Basic and acidic residues" evidence="1">
    <location>
        <begin position="1"/>
        <end position="15"/>
    </location>
</feature>
<dbReference type="EMBL" id="JAERUA010000025">
    <property type="protein sequence ID" value="KAI1882520.1"/>
    <property type="molecule type" value="Genomic_DNA"/>
</dbReference>
<evidence type="ECO:0000256" key="1">
    <source>
        <dbReference type="SAM" id="MobiDB-lite"/>
    </source>
</evidence>
<comment type="caution">
    <text evidence="2">The sequence shown here is derived from an EMBL/GenBank/DDBJ whole genome shotgun (WGS) entry which is preliminary data.</text>
</comment>
<feature type="compositionally biased region" description="Polar residues" evidence="1">
    <location>
        <begin position="86"/>
        <end position="96"/>
    </location>
</feature>
<proteinExistence type="predicted"/>
<accession>A0A8T3CF72</accession>
<feature type="compositionally biased region" description="Basic and acidic residues" evidence="1">
    <location>
        <begin position="71"/>
        <end position="85"/>
    </location>
</feature>